<evidence type="ECO:0000256" key="3">
    <source>
        <dbReference type="ARBA" id="ARBA00022448"/>
    </source>
</evidence>
<sequence length="104" mass="11305">MDGLILIAILAVLFLPYFFLMRKQRAAQKKVLDFQASLHPGQRVVTAGGFHATVVGLDTLCAQLEIAPGVVATVERTAIIRPEEEAQAAEAEDPGRPEGHREDL</sequence>
<evidence type="ECO:0000313" key="11">
    <source>
        <dbReference type="EMBL" id="QPK78239.1"/>
    </source>
</evidence>
<dbReference type="SMART" id="SM01323">
    <property type="entry name" value="YajC"/>
    <property type="match status" value="1"/>
</dbReference>
<evidence type="ECO:0000256" key="7">
    <source>
        <dbReference type="ARBA" id="ARBA00022989"/>
    </source>
</evidence>
<feature type="compositionally biased region" description="Basic and acidic residues" evidence="10">
    <location>
        <begin position="93"/>
        <end position="104"/>
    </location>
</feature>
<evidence type="ECO:0000256" key="10">
    <source>
        <dbReference type="SAM" id="MobiDB-lite"/>
    </source>
</evidence>
<evidence type="ECO:0000256" key="4">
    <source>
        <dbReference type="ARBA" id="ARBA00022475"/>
    </source>
</evidence>
<keyword evidence="12" id="KW-1185">Reference proteome</keyword>
<dbReference type="PANTHER" id="PTHR33909:SF1">
    <property type="entry name" value="SEC TRANSLOCON ACCESSORY COMPLEX SUBUNIT YAJC"/>
    <property type="match status" value="1"/>
</dbReference>
<keyword evidence="6" id="KW-0653">Protein transport</keyword>
<evidence type="ECO:0000256" key="9">
    <source>
        <dbReference type="ARBA" id="ARBA00023136"/>
    </source>
</evidence>
<accession>A0A7T0KD21</accession>
<comment type="subcellular location">
    <subcellularLocation>
        <location evidence="1">Cell membrane</location>
        <topology evidence="1">Single-pass membrane protein</topology>
    </subcellularLocation>
</comment>
<dbReference type="AlphaFoldDB" id="A0A7T0KD21"/>
<dbReference type="NCBIfam" id="TIGR00739">
    <property type="entry name" value="yajC"/>
    <property type="match status" value="1"/>
</dbReference>
<name>A0A7T0KD21_9CORY</name>
<keyword evidence="7" id="KW-1133">Transmembrane helix</keyword>
<dbReference type="PANTHER" id="PTHR33909">
    <property type="entry name" value="SEC TRANSLOCON ACCESSORY COMPLEX SUBUNIT YAJC"/>
    <property type="match status" value="1"/>
</dbReference>
<evidence type="ECO:0000256" key="8">
    <source>
        <dbReference type="ARBA" id="ARBA00023010"/>
    </source>
</evidence>
<reference evidence="11 12" key="1">
    <citation type="submission" date="2020-11" db="EMBL/GenBank/DDBJ databases">
        <title>Corynebacterium sp. ZJ-599.</title>
        <authorList>
            <person name="Zhou J."/>
        </authorList>
    </citation>
    <scope>NUCLEOTIDE SEQUENCE [LARGE SCALE GENOMIC DNA]</scope>
    <source>
        <strain evidence="11 12">ZJ-599</strain>
    </source>
</reference>
<dbReference type="Pfam" id="PF02699">
    <property type="entry name" value="YajC"/>
    <property type="match status" value="1"/>
</dbReference>
<dbReference type="Proteomes" id="UP000594681">
    <property type="component" value="Chromosome"/>
</dbReference>
<evidence type="ECO:0000256" key="2">
    <source>
        <dbReference type="ARBA" id="ARBA00006742"/>
    </source>
</evidence>
<dbReference type="GO" id="GO:0015031">
    <property type="term" value="P:protein transport"/>
    <property type="evidence" value="ECO:0007669"/>
    <property type="project" value="UniProtKB-KW"/>
</dbReference>
<organism evidence="11 12">
    <name type="scientific">Corynebacterium lizhenjunii</name>
    <dbReference type="NCBI Taxonomy" id="2709394"/>
    <lineage>
        <taxon>Bacteria</taxon>
        <taxon>Bacillati</taxon>
        <taxon>Actinomycetota</taxon>
        <taxon>Actinomycetes</taxon>
        <taxon>Mycobacteriales</taxon>
        <taxon>Corynebacteriaceae</taxon>
        <taxon>Corynebacterium</taxon>
    </lineage>
</organism>
<dbReference type="RefSeq" id="WP_165006267.1">
    <property type="nucleotide sequence ID" value="NZ_CP064954.1"/>
</dbReference>
<keyword evidence="4" id="KW-1003">Cell membrane</keyword>
<dbReference type="KEGG" id="cliz:G7Y31_06475"/>
<keyword evidence="9" id="KW-0472">Membrane</keyword>
<dbReference type="InterPro" id="IPR003849">
    <property type="entry name" value="Preprotein_translocase_YajC"/>
</dbReference>
<evidence type="ECO:0000313" key="12">
    <source>
        <dbReference type="Proteomes" id="UP000594681"/>
    </source>
</evidence>
<comment type="similarity">
    <text evidence="2">Belongs to the YajC family.</text>
</comment>
<keyword evidence="5" id="KW-0812">Transmembrane</keyword>
<evidence type="ECO:0000256" key="6">
    <source>
        <dbReference type="ARBA" id="ARBA00022927"/>
    </source>
</evidence>
<proteinExistence type="inferred from homology"/>
<protein>
    <submittedName>
        <fullName evidence="11">Preprotein translocase subunit YajC</fullName>
    </submittedName>
</protein>
<dbReference type="EMBL" id="CP064954">
    <property type="protein sequence ID" value="QPK78239.1"/>
    <property type="molecule type" value="Genomic_DNA"/>
</dbReference>
<gene>
    <name evidence="11" type="primary">yajC</name>
    <name evidence="11" type="ORF">G7Y31_06475</name>
</gene>
<keyword evidence="3" id="KW-0813">Transport</keyword>
<evidence type="ECO:0000256" key="5">
    <source>
        <dbReference type="ARBA" id="ARBA00022692"/>
    </source>
</evidence>
<dbReference type="GO" id="GO:0005886">
    <property type="term" value="C:plasma membrane"/>
    <property type="evidence" value="ECO:0007669"/>
    <property type="project" value="UniProtKB-SubCell"/>
</dbReference>
<keyword evidence="8" id="KW-0811">Translocation</keyword>
<feature type="region of interest" description="Disordered" evidence="10">
    <location>
        <begin position="82"/>
        <end position="104"/>
    </location>
</feature>
<evidence type="ECO:0000256" key="1">
    <source>
        <dbReference type="ARBA" id="ARBA00004162"/>
    </source>
</evidence>